<feature type="compositionally biased region" description="Low complexity" evidence="1">
    <location>
        <begin position="129"/>
        <end position="145"/>
    </location>
</feature>
<keyword evidence="2" id="KW-1133">Transmembrane helix</keyword>
<comment type="caution">
    <text evidence="3">The sequence shown here is derived from an EMBL/GenBank/DDBJ whole genome shotgun (WGS) entry which is preliminary data.</text>
</comment>
<feature type="transmembrane region" description="Helical" evidence="2">
    <location>
        <begin position="66"/>
        <end position="90"/>
    </location>
</feature>
<reference evidence="3 4" key="1">
    <citation type="journal article" date="2020" name="Nature">
        <title>Six reference-quality genomes reveal evolution of bat adaptations.</title>
        <authorList>
            <person name="Jebb D."/>
            <person name="Huang Z."/>
            <person name="Pippel M."/>
            <person name="Hughes G.M."/>
            <person name="Lavrichenko K."/>
            <person name="Devanna P."/>
            <person name="Winkler S."/>
            <person name="Jermiin L.S."/>
            <person name="Skirmuntt E.C."/>
            <person name="Katzourakis A."/>
            <person name="Burkitt-Gray L."/>
            <person name="Ray D.A."/>
            <person name="Sullivan K.A.M."/>
            <person name="Roscito J.G."/>
            <person name="Kirilenko B.M."/>
            <person name="Davalos L.M."/>
            <person name="Corthals A.P."/>
            <person name="Power M.L."/>
            <person name="Jones G."/>
            <person name="Ransome R.D."/>
            <person name="Dechmann D.K.N."/>
            <person name="Locatelli A.G."/>
            <person name="Puechmaille S.J."/>
            <person name="Fedrigo O."/>
            <person name="Jarvis E.D."/>
            <person name="Hiller M."/>
            <person name="Vernes S.C."/>
            <person name="Myers E.W."/>
            <person name="Teeling E.C."/>
        </authorList>
    </citation>
    <scope>NUCLEOTIDE SEQUENCE [LARGE SCALE GENOMIC DNA]</scope>
    <source>
        <strain evidence="3">MMolMol1</strain>
        <tissue evidence="3">Muscle</tissue>
    </source>
</reference>
<sequence>MSGHPVPAPEAKSGRGVGSGGIHFLGPACGSGLSFSFFNDQFLVLEKKKKAKEREFEIYRKQYQCFVFFVFHLPHIHILPVLGSLLQLLIQLLHLVLLQPEEQTVPDASSWWHRGELLNLSTRSAPFLSSPHHPSLSSSLPLTGSPRPPEEAASHKLASGQCPGRGALLWSSLCLGSREQRQEGSQVHSAGFRSAPALEPMLRRGTF</sequence>
<proteinExistence type="predicted"/>
<evidence type="ECO:0000256" key="1">
    <source>
        <dbReference type="SAM" id="MobiDB-lite"/>
    </source>
</evidence>
<dbReference type="AlphaFoldDB" id="A0A7J8HBY5"/>
<feature type="region of interest" description="Disordered" evidence="1">
    <location>
        <begin position="129"/>
        <end position="159"/>
    </location>
</feature>
<dbReference type="Proteomes" id="UP000550707">
    <property type="component" value="Unassembled WGS sequence"/>
</dbReference>
<dbReference type="EMBL" id="JACASF010000007">
    <property type="protein sequence ID" value="KAF6469797.1"/>
    <property type="molecule type" value="Genomic_DNA"/>
</dbReference>
<evidence type="ECO:0000256" key="2">
    <source>
        <dbReference type="SAM" id="Phobius"/>
    </source>
</evidence>
<gene>
    <name evidence="3" type="ORF">HJG59_011155</name>
</gene>
<keyword evidence="2" id="KW-0472">Membrane</keyword>
<organism evidence="3 4">
    <name type="scientific">Molossus molossus</name>
    <name type="common">Pallas' mastiff bat</name>
    <name type="synonym">Vespertilio molossus</name>
    <dbReference type="NCBI Taxonomy" id="27622"/>
    <lineage>
        <taxon>Eukaryota</taxon>
        <taxon>Metazoa</taxon>
        <taxon>Chordata</taxon>
        <taxon>Craniata</taxon>
        <taxon>Vertebrata</taxon>
        <taxon>Euteleostomi</taxon>
        <taxon>Mammalia</taxon>
        <taxon>Eutheria</taxon>
        <taxon>Laurasiatheria</taxon>
        <taxon>Chiroptera</taxon>
        <taxon>Yangochiroptera</taxon>
        <taxon>Molossidae</taxon>
        <taxon>Molossus</taxon>
    </lineage>
</organism>
<protein>
    <submittedName>
        <fullName evidence="3">Uncharacterized protein</fullName>
    </submittedName>
</protein>
<evidence type="ECO:0000313" key="3">
    <source>
        <dbReference type="EMBL" id="KAF6469797.1"/>
    </source>
</evidence>
<name>A0A7J8HBY5_MOLMO</name>
<keyword evidence="2" id="KW-0812">Transmembrane</keyword>
<accession>A0A7J8HBY5</accession>
<dbReference type="InParanoid" id="A0A7J8HBY5"/>
<keyword evidence="4" id="KW-1185">Reference proteome</keyword>
<feature type="transmembrane region" description="Helical" evidence="2">
    <location>
        <begin position="20"/>
        <end position="45"/>
    </location>
</feature>
<evidence type="ECO:0000313" key="4">
    <source>
        <dbReference type="Proteomes" id="UP000550707"/>
    </source>
</evidence>